<dbReference type="InterPro" id="IPR011664">
    <property type="entry name" value="Abi_system_AbiD/AbiF-like"/>
</dbReference>
<protein>
    <submittedName>
        <fullName evidence="1">Abi-like protein</fullName>
    </submittedName>
</protein>
<dbReference type="EMBL" id="BK014862">
    <property type="protein sequence ID" value="DAD79237.1"/>
    <property type="molecule type" value="Genomic_DNA"/>
</dbReference>
<name>A0A8S5MAA4_9CAUD</name>
<dbReference type="InterPro" id="IPR017034">
    <property type="entry name" value="Abi_system_AbiD/AbiF"/>
</dbReference>
<reference evidence="1" key="1">
    <citation type="journal article" date="2021" name="Proc. Natl. Acad. Sci. U.S.A.">
        <title>A Catalog of Tens of Thousands of Viruses from Human Metagenomes Reveals Hidden Associations with Chronic Diseases.</title>
        <authorList>
            <person name="Tisza M.J."/>
            <person name="Buck C.B."/>
        </authorList>
    </citation>
    <scope>NUCLEOTIDE SEQUENCE</scope>
    <source>
        <strain evidence="1">CtRPH1</strain>
    </source>
</reference>
<accession>A0A8S5MAA4</accession>
<dbReference type="PIRSF" id="PIRSF034934">
    <property type="entry name" value="AbiF_AbiD"/>
    <property type="match status" value="1"/>
</dbReference>
<organism evidence="1">
    <name type="scientific">Myoviridae sp. ctRPH1</name>
    <dbReference type="NCBI Taxonomy" id="2826650"/>
    <lineage>
        <taxon>Viruses</taxon>
        <taxon>Duplodnaviria</taxon>
        <taxon>Heunggongvirae</taxon>
        <taxon>Uroviricota</taxon>
        <taxon>Caudoviricetes</taxon>
    </lineage>
</organism>
<sequence>MSDIKKRTTYTEQIEKLRSRGCLIQNDAICCNVLENTGYYRLSAYFLPFRNADECYTKGLSFARVYHIYEFDRKLRNLLFASIEVIEVSLRARLAYLHSEKYGPLGYLDAKTFNDKHNAEKFRANIDREIENNKKVPFVKHHIERYDGQFPLWVIIELFTFGMLSYFYNDLTTADKKGFAGTAYKDMASWLRCCTDLRNICAHYGRLYYRCFSAMPAGFDITDAARRRLWGALLAVKALYPSAEKWNTEFMPAIEALFEEYAADIDLYHMAFPEDWGSRLKK</sequence>
<proteinExistence type="predicted"/>
<dbReference type="Pfam" id="PF07751">
    <property type="entry name" value="Abi_2"/>
    <property type="match status" value="1"/>
</dbReference>
<evidence type="ECO:0000313" key="1">
    <source>
        <dbReference type="EMBL" id="DAD79237.1"/>
    </source>
</evidence>